<gene>
    <name evidence="2" type="ORF">BN1723_019738</name>
</gene>
<evidence type="ECO:0000313" key="3">
    <source>
        <dbReference type="Proteomes" id="UP000045706"/>
    </source>
</evidence>
<name>A0A0G4NG72_VERLO</name>
<reference evidence="3" key="1">
    <citation type="submission" date="2015-05" db="EMBL/GenBank/DDBJ databases">
        <authorList>
            <person name="Fogelqvist Johan"/>
        </authorList>
    </citation>
    <scope>NUCLEOTIDE SEQUENCE [LARGE SCALE GENOMIC DNA]</scope>
</reference>
<feature type="non-terminal residue" evidence="2">
    <location>
        <position position="112"/>
    </location>
</feature>
<organism evidence="2 3">
    <name type="scientific">Verticillium longisporum</name>
    <name type="common">Verticillium dahliae var. longisporum</name>
    <dbReference type="NCBI Taxonomy" id="100787"/>
    <lineage>
        <taxon>Eukaryota</taxon>
        <taxon>Fungi</taxon>
        <taxon>Dikarya</taxon>
        <taxon>Ascomycota</taxon>
        <taxon>Pezizomycotina</taxon>
        <taxon>Sordariomycetes</taxon>
        <taxon>Hypocreomycetidae</taxon>
        <taxon>Glomerellales</taxon>
        <taxon>Plectosphaerellaceae</taxon>
        <taxon>Verticillium</taxon>
    </lineage>
</organism>
<feature type="region of interest" description="Disordered" evidence="1">
    <location>
        <begin position="1"/>
        <end position="112"/>
    </location>
</feature>
<feature type="compositionally biased region" description="Low complexity" evidence="1">
    <location>
        <begin position="11"/>
        <end position="35"/>
    </location>
</feature>
<evidence type="ECO:0000313" key="2">
    <source>
        <dbReference type="EMBL" id="CRK45429.1"/>
    </source>
</evidence>
<sequence>MWPQQMPQAHQHYPGYTTQGQQQQQQQQSHPQQSPAPQPQLRQHSSSGVQPGMQFSGMPGMSQGYGSNQAIYSAEQTPRQYMPQPNPGAPAVSQAWSNQQSPGAQWWANQPQ</sequence>
<feature type="compositionally biased region" description="Polar residues" evidence="1">
    <location>
        <begin position="94"/>
        <end position="112"/>
    </location>
</feature>
<accession>A0A0G4NG72</accession>
<feature type="compositionally biased region" description="Polar residues" evidence="1">
    <location>
        <begin position="64"/>
        <end position="79"/>
    </location>
</feature>
<proteinExistence type="predicted"/>
<dbReference type="Proteomes" id="UP000045706">
    <property type="component" value="Unassembled WGS sequence"/>
</dbReference>
<protein>
    <submittedName>
        <fullName evidence="2">Uncharacterized protein</fullName>
    </submittedName>
</protein>
<evidence type="ECO:0000256" key="1">
    <source>
        <dbReference type="SAM" id="MobiDB-lite"/>
    </source>
</evidence>
<dbReference type="EMBL" id="CVQI01034823">
    <property type="protein sequence ID" value="CRK45429.1"/>
    <property type="molecule type" value="Genomic_DNA"/>
</dbReference>
<dbReference type="AlphaFoldDB" id="A0A0G4NG72"/>